<dbReference type="InterPro" id="IPR002545">
    <property type="entry name" value="CheW-lke_dom"/>
</dbReference>
<evidence type="ECO:0000259" key="1">
    <source>
        <dbReference type="PROSITE" id="PS50851"/>
    </source>
</evidence>
<dbReference type="SMART" id="SM00260">
    <property type="entry name" value="CheW"/>
    <property type="match status" value="1"/>
</dbReference>
<feature type="domain" description="CheW-like" evidence="1">
    <location>
        <begin position="1"/>
        <end position="137"/>
    </location>
</feature>
<gene>
    <name evidence="2" type="ORF">BHU72_00565</name>
</gene>
<dbReference type="PROSITE" id="PS50851">
    <property type="entry name" value="CHEW"/>
    <property type="match status" value="1"/>
</dbReference>
<evidence type="ECO:0000313" key="3">
    <source>
        <dbReference type="Proteomes" id="UP000095255"/>
    </source>
</evidence>
<dbReference type="PANTHER" id="PTHR22617">
    <property type="entry name" value="CHEMOTAXIS SENSOR HISTIDINE KINASE-RELATED"/>
    <property type="match status" value="1"/>
</dbReference>
<dbReference type="Proteomes" id="UP000095255">
    <property type="component" value="Unassembled WGS sequence"/>
</dbReference>
<dbReference type="GO" id="GO:0006935">
    <property type="term" value="P:chemotaxis"/>
    <property type="evidence" value="ECO:0007669"/>
    <property type="project" value="InterPro"/>
</dbReference>
<proteinExistence type="predicted"/>
<dbReference type="InterPro" id="IPR036061">
    <property type="entry name" value="CheW-like_dom_sf"/>
</dbReference>
<reference evidence="2 3" key="1">
    <citation type="submission" date="2016-09" db="EMBL/GenBank/DDBJ databases">
        <title>Desulfuribacillus arsenicus sp. nov., an obligately anaerobic, dissimilatory arsenic- and antimonate-reducing bacterium isolated from anoxic sediments.</title>
        <authorList>
            <person name="Abin C.A."/>
            <person name="Hollibaugh J.T."/>
        </authorList>
    </citation>
    <scope>NUCLEOTIDE SEQUENCE [LARGE SCALE GENOMIC DNA]</scope>
    <source>
        <strain evidence="2 3">MLFW-2</strain>
    </source>
</reference>
<comment type="caution">
    <text evidence="2">The sequence shown here is derived from an EMBL/GenBank/DDBJ whole genome shotgun (WGS) entry which is preliminary data.</text>
</comment>
<dbReference type="Gene3D" id="2.30.30.40">
    <property type="entry name" value="SH3 Domains"/>
    <property type="match status" value="1"/>
</dbReference>
<dbReference type="GO" id="GO:0007165">
    <property type="term" value="P:signal transduction"/>
    <property type="evidence" value="ECO:0007669"/>
    <property type="project" value="InterPro"/>
</dbReference>
<organism evidence="2 3">
    <name type="scientific">Desulfuribacillus stibiiarsenatis</name>
    <dbReference type="NCBI Taxonomy" id="1390249"/>
    <lineage>
        <taxon>Bacteria</taxon>
        <taxon>Bacillati</taxon>
        <taxon>Bacillota</taxon>
        <taxon>Desulfuribacillia</taxon>
        <taxon>Desulfuribacillales</taxon>
        <taxon>Desulfuribacillaceae</taxon>
        <taxon>Desulfuribacillus</taxon>
    </lineage>
</organism>
<dbReference type="InterPro" id="IPR039315">
    <property type="entry name" value="CheW"/>
</dbReference>
<keyword evidence="3" id="KW-1185">Reference proteome</keyword>
<evidence type="ECO:0000313" key="2">
    <source>
        <dbReference type="EMBL" id="OEH87036.1"/>
    </source>
</evidence>
<dbReference type="SUPFAM" id="SSF50341">
    <property type="entry name" value="CheW-like"/>
    <property type="match status" value="1"/>
</dbReference>
<accession>A0A1E5LA84</accession>
<dbReference type="EMBL" id="MJAT01000001">
    <property type="protein sequence ID" value="OEH87036.1"/>
    <property type="molecule type" value="Genomic_DNA"/>
</dbReference>
<protein>
    <recommendedName>
        <fullName evidence="1">CheW-like domain-containing protein</fullName>
    </recommendedName>
</protein>
<name>A0A1E5LA84_9FIRM</name>
<dbReference type="GO" id="GO:0005829">
    <property type="term" value="C:cytosol"/>
    <property type="evidence" value="ECO:0007669"/>
    <property type="project" value="TreeGrafter"/>
</dbReference>
<sequence>MVFQVGSEELALPIDYVMSIERSMKITRVPNVHAFILGVINLRGIVIPVIDLKHKFTYTYSEMTDASRVIICRFENIEVGFVVDSAKDVLTVKNKFIENAPDIEKSAATEFIKSLIHLDKRIIILLDVMKLFKGSDLN</sequence>
<dbReference type="Pfam" id="PF01584">
    <property type="entry name" value="CheW"/>
    <property type="match status" value="1"/>
</dbReference>
<dbReference type="Gene3D" id="2.40.50.180">
    <property type="entry name" value="CheA-289, Domain 4"/>
    <property type="match status" value="1"/>
</dbReference>
<dbReference type="AlphaFoldDB" id="A0A1E5LA84"/>
<dbReference type="STRING" id="1390249.BHU72_00565"/>
<dbReference type="PANTHER" id="PTHR22617:SF23">
    <property type="entry name" value="CHEMOTAXIS PROTEIN CHEW"/>
    <property type="match status" value="1"/>
</dbReference>